<dbReference type="Gene3D" id="1.10.260.40">
    <property type="entry name" value="lambda repressor-like DNA-binding domains"/>
    <property type="match status" value="1"/>
</dbReference>
<dbReference type="InterPro" id="IPR000843">
    <property type="entry name" value="HTH_LacI"/>
</dbReference>
<dbReference type="AlphaFoldDB" id="A0A3B0CMS8"/>
<feature type="domain" description="HTH lacI-type" evidence="4">
    <location>
        <begin position="2"/>
        <end position="56"/>
    </location>
</feature>
<dbReference type="PROSITE" id="PS50932">
    <property type="entry name" value="HTH_LACI_2"/>
    <property type="match status" value="1"/>
</dbReference>
<dbReference type="GO" id="GO:0003700">
    <property type="term" value="F:DNA-binding transcription factor activity"/>
    <property type="evidence" value="ECO:0007669"/>
    <property type="project" value="TreeGrafter"/>
</dbReference>
<gene>
    <name evidence="5" type="ORF">D7M11_04415</name>
</gene>
<organism evidence="5 6">
    <name type="scientific">Paenibacillus ginsengarvi</name>
    <dbReference type="NCBI Taxonomy" id="400777"/>
    <lineage>
        <taxon>Bacteria</taxon>
        <taxon>Bacillati</taxon>
        <taxon>Bacillota</taxon>
        <taxon>Bacilli</taxon>
        <taxon>Bacillales</taxon>
        <taxon>Paenibacillaceae</taxon>
        <taxon>Paenibacillus</taxon>
    </lineage>
</organism>
<dbReference type="SMART" id="SM00354">
    <property type="entry name" value="HTH_LACI"/>
    <property type="match status" value="1"/>
</dbReference>
<protein>
    <submittedName>
        <fullName evidence="5">LacI family transcriptional regulator</fullName>
    </submittedName>
</protein>
<dbReference type="Pfam" id="PF13377">
    <property type="entry name" value="Peripla_BP_3"/>
    <property type="match status" value="1"/>
</dbReference>
<evidence type="ECO:0000256" key="2">
    <source>
        <dbReference type="ARBA" id="ARBA00023125"/>
    </source>
</evidence>
<keyword evidence="3" id="KW-0804">Transcription</keyword>
<comment type="caution">
    <text evidence="5">The sequence shown here is derived from an EMBL/GenBank/DDBJ whole genome shotgun (WGS) entry which is preliminary data.</text>
</comment>
<dbReference type="InterPro" id="IPR046335">
    <property type="entry name" value="LacI/GalR-like_sensor"/>
</dbReference>
<accession>A0A3B0CMS8</accession>
<dbReference type="PROSITE" id="PS00356">
    <property type="entry name" value="HTH_LACI_1"/>
    <property type="match status" value="1"/>
</dbReference>
<evidence type="ECO:0000256" key="1">
    <source>
        <dbReference type="ARBA" id="ARBA00023015"/>
    </source>
</evidence>
<dbReference type="SUPFAM" id="SSF53822">
    <property type="entry name" value="Periplasmic binding protein-like I"/>
    <property type="match status" value="1"/>
</dbReference>
<name>A0A3B0CMS8_9BACL</name>
<keyword evidence="6" id="KW-1185">Reference proteome</keyword>
<dbReference type="PANTHER" id="PTHR30146">
    <property type="entry name" value="LACI-RELATED TRANSCRIPTIONAL REPRESSOR"/>
    <property type="match status" value="1"/>
</dbReference>
<evidence type="ECO:0000313" key="6">
    <source>
        <dbReference type="Proteomes" id="UP000282311"/>
    </source>
</evidence>
<dbReference type="SUPFAM" id="SSF47413">
    <property type="entry name" value="lambda repressor-like DNA-binding domains"/>
    <property type="match status" value="1"/>
</dbReference>
<dbReference type="InterPro" id="IPR028082">
    <property type="entry name" value="Peripla_BP_I"/>
</dbReference>
<dbReference type="CDD" id="cd06267">
    <property type="entry name" value="PBP1_LacI_sugar_binding-like"/>
    <property type="match status" value="1"/>
</dbReference>
<dbReference type="PANTHER" id="PTHR30146:SF109">
    <property type="entry name" value="HTH-TYPE TRANSCRIPTIONAL REGULATOR GALS"/>
    <property type="match status" value="1"/>
</dbReference>
<reference evidence="5 6" key="1">
    <citation type="journal article" date="2007" name="Int. J. Syst. Evol. Microbiol.">
        <title>Paenibacillus ginsengarvi sp. nov., isolated from soil from ginseng cultivation.</title>
        <authorList>
            <person name="Yoon M.H."/>
            <person name="Ten L.N."/>
            <person name="Im W.T."/>
        </authorList>
    </citation>
    <scope>NUCLEOTIDE SEQUENCE [LARGE SCALE GENOMIC DNA]</scope>
    <source>
        <strain evidence="5 6">KCTC 13059</strain>
    </source>
</reference>
<sequence length="323" mass="36114">MVTIKDIATAAGVTYVTVSRALNNNPGVSEKMRQRILAIAEQMNYSPNVAAKRLAQQKTNCIGLLWPAVNGLFFYNLGVQIQKEGAKRGYHVILSTADPAEALHTFNQLLVDHVILWTYTQPSGEFYRELGRYRGEMLWLGSEAVESSHCLGIDRRQALRDGVRHLAELGHSKIAFVGGVTDKLHGYTEGMAAFKLDYDSQAVIHFKDPEFESKLTGVCSGSNRRTAVVADSQQALFCTFRLFRKLGLRVPEDVSLLVYDDVPEFEMYEIPLTTVGPSIPLLACKALDILTGIAKPKEGERWVQETMYTELTIRQSTRLNDKQ</sequence>
<dbReference type="RefSeq" id="WP_120745951.1">
    <property type="nucleotide sequence ID" value="NZ_RBAH01000002.1"/>
</dbReference>
<keyword evidence="1" id="KW-0805">Transcription regulation</keyword>
<dbReference type="CDD" id="cd01392">
    <property type="entry name" value="HTH_LacI"/>
    <property type="match status" value="1"/>
</dbReference>
<dbReference type="Gene3D" id="3.40.50.2300">
    <property type="match status" value="2"/>
</dbReference>
<evidence type="ECO:0000256" key="3">
    <source>
        <dbReference type="ARBA" id="ARBA00023163"/>
    </source>
</evidence>
<proteinExistence type="predicted"/>
<dbReference type="EMBL" id="RBAH01000002">
    <property type="protein sequence ID" value="RKN86260.1"/>
    <property type="molecule type" value="Genomic_DNA"/>
</dbReference>
<evidence type="ECO:0000259" key="4">
    <source>
        <dbReference type="PROSITE" id="PS50932"/>
    </source>
</evidence>
<dbReference type="GO" id="GO:0000976">
    <property type="term" value="F:transcription cis-regulatory region binding"/>
    <property type="evidence" value="ECO:0007669"/>
    <property type="project" value="TreeGrafter"/>
</dbReference>
<dbReference type="Proteomes" id="UP000282311">
    <property type="component" value="Unassembled WGS sequence"/>
</dbReference>
<dbReference type="Pfam" id="PF00356">
    <property type="entry name" value="LacI"/>
    <property type="match status" value="1"/>
</dbReference>
<evidence type="ECO:0000313" key="5">
    <source>
        <dbReference type="EMBL" id="RKN86260.1"/>
    </source>
</evidence>
<dbReference type="OrthoDB" id="2528004at2"/>
<keyword evidence="2" id="KW-0238">DNA-binding</keyword>
<dbReference type="InterPro" id="IPR010982">
    <property type="entry name" value="Lambda_DNA-bd_dom_sf"/>
</dbReference>